<dbReference type="SUPFAM" id="SSF63520">
    <property type="entry name" value="PTS-regulatory domain, PRD"/>
    <property type="match status" value="2"/>
</dbReference>
<keyword evidence="3" id="KW-0805">Transcription regulation</keyword>
<dbReference type="Gene3D" id="1.10.10.10">
    <property type="entry name" value="Winged helix-like DNA-binding domain superfamily/Winged helix DNA-binding domain"/>
    <property type="match status" value="2"/>
</dbReference>
<dbReference type="Gene3D" id="3.40.930.10">
    <property type="entry name" value="Mannitol-specific EII, Chain A"/>
    <property type="match status" value="1"/>
</dbReference>
<reference evidence="9 10" key="1">
    <citation type="submission" date="2018-05" db="EMBL/GenBank/DDBJ databases">
        <title>Genomic Encyclopedia of Type Strains, Phase IV (KMG-IV): sequencing the most valuable type-strain genomes for metagenomic binning, comparative biology and taxonomic classification.</title>
        <authorList>
            <person name="Goeker M."/>
        </authorList>
    </citation>
    <scope>NUCLEOTIDE SEQUENCE [LARGE SCALE GENOMIC DNA]</scope>
    <source>
        <strain evidence="9 10">DSM 24906</strain>
    </source>
</reference>
<evidence type="ECO:0000313" key="10">
    <source>
        <dbReference type="Proteomes" id="UP000245921"/>
    </source>
</evidence>
<keyword evidence="10" id="KW-1185">Reference proteome</keyword>
<feature type="domain" description="PTS EIIA type-2" evidence="6">
    <location>
        <begin position="566"/>
        <end position="708"/>
    </location>
</feature>
<evidence type="ECO:0000256" key="5">
    <source>
        <dbReference type="ARBA" id="ARBA00023163"/>
    </source>
</evidence>
<name>A0AA45C599_9BACT</name>
<keyword evidence="1" id="KW-0808">Transferase</keyword>
<proteinExistence type="predicted"/>
<dbReference type="Proteomes" id="UP000245921">
    <property type="component" value="Unassembled WGS sequence"/>
</dbReference>
<dbReference type="AlphaFoldDB" id="A0AA45C599"/>
<dbReference type="InterPro" id="IPR002178">
    <property type="entry name" value="PTS_EIIA_type-2_dom"/>
</dbReference>
<dbReference type="GO" id="GO:0006355">
    <property type="term" value="P:regulation of DNA-templated transcription"/>
    <property type="evidence" value="ECO:0007669"/>
    <property type="project" value="InterPro"/>
</dbReference>
<keyword evidence="4" id="KW-0010">Activator</keyword>
<comment type="caution">
    <text evidence="9">The sequence shown here is derived from an EMBL/GenBank/DDBJ whole genome shotgun (WGS) entry which is preliminary data.</text>
</comment>
<dbReference type="InterPro" id="IPR016152">
    <property type="entry name" value="PTrfase/Anion_transptr"/>
</dbReference>
<dbReference type="RefSeq" id="WP_109605957.1">
    <property type="nucleotide sequence ID" value="NZ_JAMHJO010000005.1"/>
</dbReference>
<dbReference type="GO" id="GO:0008982">
    <property type="term" value="F:protein-N(PI)-phosphohistidine-sugar phosphotransferase activity"/>
    <property type="evidence" value="ECO:0007669"/>
    <property type="project" value="InterPro"/>
</dbReference>
<dbReference type="PANTHER" id="PTHR30185">
    <property type="entry name" value="CRYPTIC BETA-GLUCOSIDE BGL OPERON ANTITERMINATOR"/>
    <property type="match status" value="1"/>
</dbReference>
<dbReference type="PROSITE" id="PS51099">
    <property type="entry name" value="PTS_EIIB_TYPE_2"/>
    <property type="match status" value="1"/>
</dbReference>
<dbReference type="InterPro" id="IPR013011">
    <property type="entry name" value="PTS_EIIB_2"/>
</dbReference>
<dbReference type="PROSITE" id="PS51372">
    <property type="entry name" value="PRD_2"/>
    <property type="match status" value="2"/>
</dbReference>
<evidence type="ECO:0000256" key="3">
    <source>
        <dbReference type="ARBA" id="ARBA00023015"/>
    </source>
</evidence>
<gene>
    <name evidence="9" type="ORF">C7380_11932</name>
</gene>
<evidence type="ECO:0000256" key="1">
    <source>
        <dbReference type="ARBA" id="ARBA00022679"/>
    </source>
</evidence>
<organism evidence="9 10">
    <name type="scientific">Oceanotoga teriensis</name>
    <dbReference type="NCBI Taxonomy" id="515440"/>
    <lineage>
        <taxon>Bacteria</taxon>
        <taxon>Thermotogati</taxon>
        <taxon>Thermotogota</taxon>
        <taxon>Thermotogae</taxon>
        <taxon>Petrotogales</taxon>
        <taxon>Petrotogaceae</taxon>
        <taxon>Oceanotoga</taxon>
    </lineage>
</organism>
<dbReference type="Gene3D" id="1.10.1790.10">
    <property type="entry name" value="PRD domain"/>
    <property type="match status" value="2"/>
</dbReference>
<dbReference type="InterPro" id="IPR013196">
    <property type="entry name" value="HTH_11"/>
</dbReference>
<dbReference type="InterPro" id="IPR050661">
    <property type="entry name" value="BglG_antiterminators"/>
</dbReference>
<dbReference type="InterPro" id="IPR036634">
    <property type="entry name" value="PRD_sf"/>
</dbReference>
<evidence type="ECO:0000259" key="7">
    <source>
        <dbReference type="PROSITE" id="PS51099"/>
    </source>
</evidence>
<keyword evidence="5" id="KW-0804">Transcription</keyword>
<dbReference type="InterPro" id="IPR007737">
    <property type="entry name" value="Mga_HTH"/>
</dbReference>
<dbReference type="SUPFAM" id="SSF55804">
    <property type="entry name" value="Phoshotransferase/anion transport protein"/>
    <property type="match status" value="1"/>
</dbReference>
<dbReference type="PANTHER" id="PTHR30185:SF18">
    <property type="entry name" value="TRANSCRIPTIONAL REGULATOR MTLR"/>
    <property type="match status" value="1"/>
</dbReference>
<feature type="domain" description="PRD" evidence="8">
    <location>
        <begin position="201"/>
        <end position="306"/>
    </location>
</feature>
<dbReference type="CDD" id="cd05568">
    <property type="entry name" value="PTS_IIB_bgl_like"/>
    <property type="match status" value="1"/>
</dbReference>
<evidence type="ECO:0000313" key="9">
    <source>
        <dbReference type="EMBL" id="PWJ88272.1"/>
    </source>
</evidence>
<feature type="domain" description="PTS EIIB type-2" evidence="7">
    <location>
        <begin position="422"/>
        <end position="511"/>
    </location>
</feature>
<sequence length="713" mass="83373">MNIKTRIIDIMIFLHDLKTPITIAEISKKFNVSKRTIRYDLEEIKILSKKYDFALISKQGVGIYIKNKNSLNKFIKNFDDKNLSIEKTDRVFLILFKLFQTFEPIKINDLEEITKVSKSTISNDLDVVEYWLRNKKINLIRKQNFGILIDGEENDIRHAFTSLIYETGKTEKIIKLLNNLNKDYIKEKFFKNDTLNFFNELINGIDIFEVEYIIKKYIKKYKFDISFDDYASLIIHLCFSIKRIKNGKIIKYENSMINDLITKKELEIINKISDDSENFFEISIPQEERFFLAFHLLGAKKDIIPLNKDGVNEDFLFLAKEMCKIVDDYFKINLIHDNELIKGLAIHLMAAANRIKFNLPLHNPLLPEIKNKYSEIYEASIIASKIFMAYLNKNVEENEIGYIALHFGASIEKNYKNEGNFLKVILVCSSGIGTTNILKSRLLNEFNNIKIINTVPVREINKYYKQDIDLILSTFDIHENNFPNLKVSPLLSNEDISKIRSIIIKRKNMLNIRKKNISFNEKISKNDLLKILKNNIDDENTYIKIKNIIKEENYNKTNNDELTLKNLLNIKLIKKINTIKDWEDAVFKSGELLLKEEFIVKEYIQKCIKIIKENGPYSVISKHVALIHASSKDGVLKPGISMLIIKNGVKFNSKNDPVKIVFTFCTKDKNEDLKAITDILKLLNDKNFINHMISFKNTNEILKYIQNYDYTKN</sequence>
<feature type="domain" description="PRD" evidence="8">
    <location>
        <begin position="310"/>
        <end position="417"/>
    </location>
</feature>
<accession>A0AA45C599</accession>
<evidence type="ECO:0000259" key="8">
    <source>
        <dbReference type="PROSITE" id="PS51372"/>
    </source>
</evidence>
<dbReference type="InterPro" id="IPR036095">
    <property type="entry name" value="PTS_EIIB-like_sf"/>
</dbReference>
<evidence type="ECO:0000256" key="4">
    <source>
        <dbReference type="ARBA" id="ARBA00023159"/>
    </source>
</evidence>
<dbReference type="Pfam" id="PF05043">
    <property type="entry name" value="Mga"/>
    <property type="match status" value="1"/>
</dbReference>
<dbReference type="InterPro" id="IPR036388">
    <property type="entry name" value="WH-like_DNA-bd_sf"/>
</dbReference>
<dbReference type="PROSITE" id="PS51094">
    <property type="entry name" value="PTS_EIIA_TYPE_2"/>
    <property type="match status" value="1"/>
</dbReference>
<protein>
    <submittedName>
        <fullName evidence="9">BglG family transcriptional antiterminator</fullName>
    </submittedName>
</protein>
<dbReference type="Gene3D" id="3.40.50.2300">
    <property type="match status" value="1"/>
</dbReference>
<dbReference type="InterPro" id="IPR011608">
    <property type="entry name" value="PRD"/>
</dbReference>
<dbReference type="GO" id="GO:0009401">
    <property type="term" value="P:phosphoenolpyruvate-dependent sugar phosphotransferase system"/>
    <property type="evidence" value="ECO:0007669"/>
    <property type="project" value="InterPro"/>
</dbReference>
<evidence type="ECO:0000259" key="6">
    <source>
        <dbReference type="PROSITE" id="PS51094"/>
    </source>
</evidence>
<dbReference type="EMBL" id="QGGI01000019">
    <property type="protein sequence ID" value="PWJ88272.1"/>
    <property type="molecule type" value="Genomic_DNA"/>
</dbReference>
<dbReference type="SUPFAM" id="SSF52794">
    <property type="entry name" value="PTS system IIB component-like"/>
    <property type="match status" value="1"/>
</dbReference>
<keyword evidence="2" id="KW-0677">Repeat</keyword>
<evidence type="ECO:0000256" key="2">
    <source>
        <dbReference type="ARBA" id="ARBA00022737"/>
    </source>
</evidence>
<dbReference type="Pfam" id="PF08279">
    <property type="entry name" value="HTH_11"/>
    <property type="match status" value="1"/>
</dbReference>
<dbReference type="Pfam" id="PF00874">
    <property type="entry name" value="PRD"/>
    <property type="match status" value="2"/>
</dbReference>
<dbReference type="Pfam" id="PF00359">
    <property type="entry name" value="PTS_EIIA_2"/>
    <property type="match status" value="1"/>
</dbReference>